<dbReference type="AlphaFoldDB" id="A0A0M8K7C5"/>
<dbReference type="GO" id="GO:0000160">
    <property type="term" value="P:phosphorelay signal transduction system"/>
    <property type="evidence" value="ECO:0007669"/>
    <property type="project" value="InterPro"/>
</dbReference>
<dbReference type="Gene3D" id="3.40.50.2300">
    <property type="match status" value="1"/>
</dbReference>
<dbReference type="SUPFAM" id="SSF52172">
    <property type="entry name" value="CheY-like"/>
    <property type="match status" value="1"/>
</dbReference>
<accession>A0A0M8K7C5</accession>
<dbReference type="STRING" id="872965.SE16_01145"/>
<evidence type="ECO:0000259" key="3">
    <source>
        <dbReference type="PROSITE" id="PS50110"/>
    </source>
</evidence>
<evidence type="ECO:0000256" key="1">
    <source>
        <dbReference type="ARBA" id="ARBA00022553"/>
    </source>
</evidence>
<dbReference type="EMBL" id="BBZA01000136">
    <property type="protein sequence ID" value="GAP63293.1"/>
    <property type="molecule type" value="Genomic_DNA"/>
</dbReference>
<evidence type="ECO:0000313" key="5">
    <source>
        <dbReference type="EMBL" id="KPL89152.1"/>
    </source>
</evidence>
<reference evidence="4 6" key="1">
    <citation type="journal article" date="2015" name="Genome Announc.">
        <title>Draft Genome Sequence of a Heterotrophic Facultative Anaerobic Thermophilic Bacterium, Ardenticatena maritima Strain 110ST.</title>
        <authorList>
            <person name="Kawaichi S."/>
            <person name="Yoshida T."/>
            <person name="Sako Y."/>
            <person name="Nakamura R."/>
        </authorList>
    </citation>
    <scope>NUCLEOTIDE SEQUENCE [LARGE SCALE GENOMIC DNA]</scope>
    <source>
        <strain evidence="4 6">110S</strain>
    </source>
</reference>
<organism evidence="4 6">
    <name type="scientific">Ardenticatena maritima</name>
    <dbReference type="NCBI Taxonomy" id="872965"/>
    <lineage>
        <taxon>Bacteria</taxon>
        <taxon>Bacillati</taxon>
        <taxon>Chloroflexota</taxon>
        <taxon>Ardenticatenia</taxon>
        <taxon>Ardenticatenales</taxon>
        <taxon>Ardenticatenaceae</taxon>
        <taxon>Ardenticatena</taxon>
    </lineage>
</organism>
<dbReference type="PANTHER" id="PTHR45339">
    <property type="entry name" value="HYBRID SIGNAL TRANSDUCTION HISTIDINE KINASE J"/>
    <property type="match status" value="1"/>
</dbReference>
<feature type="modified residue" description="4-aspartylphosphate" evidence="2">
    <location>
        <position position="54"/>
    </location>
</feature>
<dbReference type="Proteomes" id="UP000037784">
    <property type="component" value="Unassembled WGS sequence"/>
</dbReference>
<dbReference type="InterPro" id="IPR011006">
    <property type="entry name" value="CheY-like_superfamily"/>
</dbReference>
<dbReference type="RefSeq" id="WP_054493149.1">
    <property type="nucleotide sequence ID" value="NZ_BBZA01000136.1"/>
</dbReference>
<dbReference type="Pfam" id="PF00072">
    <property type="entry name" value="Response_reg"/>
    <property type="match status" value="1"/>
</dbReference>
<keyword evidence="6" id="KW-1185">Reference proteome</keyword>
<dbReference type="EMBL" id="LGKN01000003">
    <property type="protein sequence ID" value="KPL89152.1"/>
    <property type="molecule type" value="Genomic_DNA"/>
</dbReference>
<name>A0A0M8K7C5_9CHLR</name>
<keyword evidence="1 2" id="KW-0597">Phosphoprotein</keyword>
<dbReference type="InParanoid" id="A0A0M8K7C5"/>
<dbReference type="PATRIC" id="fig|872965.6.peg.172"/>
<reference evidence="6" key="3">
    <citation type="submission" date="2015-08" db="EMBL/GenBank/DDBJ databases">
        <title>Draft Genome Sequence of a Heterotrophic Facultative Anaerobic Bacterium Ardenticatena maritima Strain 110S.</title>
        <authorList>
            <person name="Kawaichi S."/>
            <person name="Yoshida T."/>
            <person name="Sako Y."/>
            <person name="Nakamura R."/>
        </authorList>
    </citation>
    <scope>NUCLEOTIDE SEQUENCE [LARGE SCALE GENOMIC DNA]</scope>
    <source>
        <strain evidence="6">110S</strain>
    </source>
</reference>
<proteinExistence type="predicted"/>
<dbReference type="InterPro" id="IPR001789">
    <property type="entry name" value="Sig_transdc_resp-reg_receiver"/>
</dbReference>
<reference evidence="5 7" key="2">
    <citation type="submission" date="2015-07" db="EMBL/GenBank/DDBJ databases">
        <title>Whole genome sequence of Ardenticatena maritima DSM 23922.</title>
        <authorList>
            <person name="Hemp J."/>
            <person name="Ward L.M."/>
            <person name="Pace L.A."/>
            <person name="Fischer W.W."/>
        </authorList>
    </citation>
    <scope>NUCLEOTIDE SEQUENCE [LARGE SCALE GENOMIC DNA]</scope>
    <source>
        <strain evidence="5 7">110S</strain>
    </source>
</reference>
<evidence type="ECO:0000256" key="2">
    <source>
        <dbReference type="PROSITE-ProRule" id="PRU00169"/>
    </source>
</evidence>
<comment type="caution">
    <text evidence="4">The sequence shown here is derived from an EMBL/GenBank/DDBJ whole genome shotgun (WGS) entry which is preliminary data.</text>
</comment>
<sequence length="132" mass="14946">MAKARILYIEDNLANRELVKRILEIEGYEVLEAEDGYAGYEAAVSLQPDLILMDINLPEIDGLTLTARLRQHQQLRDIPIIALTANVMKGDREKTLAAGCDGYIRKPVDVDELPIQVERFLKLSRERRGIEG</sequence>
<dbReference type="PANTHER" id="PTHR45339:SF3">
    <property type="entry name" value="HISTIDINE KINASE"/>
    <property type="match status" value="1"/>
</dbReference>
<dbReference type="Proteomes" id="UP000050502">
    <property type="component" value="Unassembled WGS sequence"/>
</dbReference>
<evidence type="ECO:0000313" key="7">
    <source>
        <dbReference type="Proteomes" id="UP000050502"/>
    </source>
</evidence>
<evidence type="ECO:0000313" key="4">
    <source>
        <dbReference type="EMBL" id="GAP63293.1"/>
    </source>
</evidence>
<dbReference type="SMART" id="SM00448">
    <property type="entry name" value="REC"/>
    <property type="match status" value="1"/>
</dbReference>
<feature type="domain" description="Response regulatory" evidence="3">
    <location>
        <begin position="5"/>
        <end position="121"/>
    </location>
</feature>
<gene>
    <name evidence="4" type="primary">divK</name>
    <name evidence="4" type="ORF">ARMA_1716</name>
    <name evidence="5" type="ORF">SE16_01145</name>
</gene>
<evidence type="ECO:0000313" key="6">
    <source>
        <dbReference type="Proteomes" id="UP000037784"/>
    </source>
</evidence>
<dbReference type="PROSITE" id="PS50110">
    <property type="entry name" value="RESPONSE_REGULATORY"/>
    <property type="match status" value="1"/>
</dbReference>
<protein>
    <submittedName>
        <fullName evidence="5">Chemotaxis protein CheY</fullName>
    </submittedName>
    <submittedName>
        <fullName evidence="4">Two-component system, cell cycle response regulator DivK</fullName>
    </submittedName>
</protein>
<dbReference type="OrthoDB" id="9802491at2"/>